<keyword evidence="4" id="KW-1185">Reference proteome</keyword>
<evidence type="ECO:0000256" key="1">
    <source>
        <dbReference type="SAM" id="MobiDB-lite"/>
    </source>
</evidence>
<dbReference type="KEGG" id="eio:H9L01_07545"/>
<evidence type="ECO:0000313" key="4">
    <source>
        <dbReference type="Proteomes" id="UP000515928"/>
    </source>
</evidence>
<keyword evidence="2" id="KW-0812">Transmembrane</keyword>
<dbReference type="EMBL" id="CP060715">
    <property type="protein sequence ID" value="QNN60218.1"/>
    <property type="molecule type" value="Genomic_DNA"/>
</dbReference>
<dbReference type="Proteomes" id="UP000515928">
    <property type="component" value="Chromosome"/>
</dbReference>
<keyword evidence="2" id="KW-1133">Transmembrane helix</keyword>
<feature type="transmembrane region" description="Helical" evidence="2">
    <location>
        <begin position="12"/>
        <end position="32"/>
    </location>
</feature>
<evidence type="ECO:0000256" key="2">
    <source>
        <dbReference type="SAM" id="Phobius"/>
    </source>
</evidence>
<accession>A0A7G9RX93</accession>
<feature type="compositionally biased region" description="Acidic residues" evidence="1">
    <location>
        <begin position="124"/>
        <end position="133"/>
    </location>
</feature>
<organism evidence="3 4">
    <name type="scientific">Erysipelothrix inopinata</name>
    <dbReference type="NCBI Taxonomy" id="225084"/>
    <lineage>
        <taxon>Bacteria</taxon>
        <taxon>Bacillati</taxon>
        <taxon>Bacillota</taxon>
        <taxon>Erysipelotrichia</taxon>
        <taxon>Erysipelotrichales</taxon>
        <taxon>Erysipelotrichaceae</taxon>
        <taxon>Erysipelothrix</taxon>
    </lineage>
</organism>
<evidence type="ECO:0008006" key="5">
    <source>
        <dbReference type="Google" id="ProtNLM"/>
    </source>
</evidence>
<dbReference type="AlphaFoldDB" id="A0A7G9RX93"/>
<keyword evidence="2" id="KW-0472">Membrane</keyword>
<gene>
    <name evidence="3" type="ORF">H9L01_07545</name>
</gene>
<evidence type="ECO:0000313" key="3">
    <source>
        <dbReference type="EMBL" id="QNN60218.1"/>
    </source>
</evidence>
<protein>
    <recommendedName>
        <fullName evidence="5">DUF948 domain-containing protein</fullName>
    </recommendedName>
</protein>
<feature type="region of interest" description="Disordered" evidence="1">
    <location>
        <begin position="115"/>
        <end position="148"/>
    </location>
</feature>
<proteinExistence type="predicted"/>
<dbReference type="RefSeq" id="WP_187533350.1">
    <property type="nucleotide sequence ID" value="NZ_CBCSHU010000018.1"/>
</dbReference>
<reference evidence="3 4" key="1">
    <citation type="submission" date="2020-08" db="EMBL/GenBank/DDBJ databases">
        <title>Genome sequence of Erysipelothrix inopinata DSM 15511T.</title>
        <authorList>
            <person name="Hyun D.-W."/>
            <person name="Bae J.-W."/>
        </authorList>
    </citation>
    <scope>NUCLEOTIDE SEQUENCE [LARGE SCALE GENOMIC DNA]</scope>
    <source>
        <strain evidence="3 4">DSM 15511</strain>
    </source>
</reference>
<name>A0A7G9RX93_9FIRM</name>
<sequence>MDALLNELSKTATILLPIAGVVCLIILAMILYQVLKVVKNLPTTIEKVDQVLDSTQSSVDQLQEPLSTITNVSRTVDMVNDSAVGAVSTVASFAMKHSDAVVNWFADTVDKKQSARAKRKNGNEDVEMDVDVEMETKTEKEEDFGIYE</sequence>